<dbReference type="InterPro" id="IPR027483">
    <property type="entry name" value="PInositol-4-P-4/5-kinase_C_sf"/>
</dbReference>
<dbReference type="Proteomes" id="UP000071118">
    <property type="component" value="Chromosome 2"/>
</dbReference>
<dbReference type="InterPro" id="IPR002048">
    <property type="entry name" value="EF_hand_dom"/>
</dbReference>
<keyword evidence="5" id="KW-0547">Nucleotide-binding</keyword>
<evidence type="ECO:0000256" key="2">
    <source>
        <dbReference type="ARBA" id="ARBA00022837"/>
    </source>
</evidence>
<dbReference type="GO" id="GO:0005886">
    <property type="term" value="C:plasma membrane"/>
    <property type="evidence" value="ECO:0007669"/>
    <property type="project" value="TreeGrafter"/>
</dbReference>
<evidence type="ECO:0000259" key="9">
    <source>
        <dbReference type="PROSITE" id="PS51455"/>
    </source>
</evidence>
<dbReference type="RefSeq" id="XP_016653060.1">
    <property type="nucleotide sequence ID" value="XM_016798475.1"/>
</dbReference>
<dbReference type="InterPro" id="IPR023610">
    <property type="entry name" value="PInositol-4/5-P-5/4-kinase"/>
</dbReference>
<evidence type="ECO:0000256" key="6">
    <source>
        <dbReference type="SAM" id="Coils"/>
    </source>
</evidence>
<dbReference type="GO" id="GO:0005524">
    <property type="term" value="F:ATP binding"/>
    <property type="evidence" value="ECO:0007669"/>
    <property type="project" value="UniProtKB-UniRule"/>
</dbReference>
<feature type="domain" description="PIPK" evidence="9">
    <location>
        <begin position="872"/>
        <end position="1247"/>
    </location>
</feature>
<evidence type="ECO:0000256" key="4">
    <source>
        <dbReference type="ARBA" id="ARBA00048679"/>
    </source>
</evidence>
<dbReference type="Gene3D" id="3.30.800.10">
    <property type="entry name" value="Phosphatidylinositol Phosphate Kinase II Beta"/>
    <property type="match status" value="1"/>
</dbReference>
<dbReference type="KEGG" id="pcb:PCHAS_0201500"/>
<dbReference type="VEuPathDB" id="PlasmoDB:PCHAS_0201500"/>
<dbReference type="InterPro" id="IPR027484">
    <property type="entry name" value="PInositol-4-P-5-kinase_N"/>
</dbReference>
<dbReference type="GO" id="GO:0046854">
    <property type="term" value="P:phosphatidylinositol phosphate biosynthetic process"/>
    <property type="evidence" value="ECO:0007669"/>
    <property type="project" value="TreeGrafter"/>
</dbReference>
<keyword evidence="2" id="KW-0106">Calcium</keyword>
<feature type="compositionally biased region" description="Polar residues" evidence="7">
    <location>
        <begin position="622"/>
        <end position="633"/>
    </location>
</feature>
<keyword evidence="5" id="KW-0808">Transferase</keyword>
<reference evidence="10 11" key="1">
    <citation type="journal article" date="2014" name="BMC Biol.">
        <title>A comprehensive evaluation of rodent malaria parasite genomes and gene expression.</title>
        <authorList>
            <person name="Otto T.D."/>
            <person name="Bohme U."/>
            <person name="Jackson A.P."/>
            <person name="Hunt M."/>
            <person name="Franke-Fayard B."/>
            <person name="Hoeijmakers W.A."/>
            <person name="Religa A.A."/>
            <person name="Robertson L."/>
            <person name="Sanders M."/>
            <person name="Ogun S.A."/>
            <person name="Cunningham D."/>
            <person name="Erhart A."/>
            <person name="Billker O."/>
            <person name="Khan S.M."/>
            <person name="Stunnenberg H.G."/>
            <person name="Langhorne J."/>
            <person name="Holder A.A."/>
            <person name="Waters A.P."/>
            <person name="Newbold C.I."/>
            <person name="Pain A."/>
            <person name="Berriman M."/>
            <person name="Janse C.J."/>
        </authorList>
    </citation>
    <scope>NUCLEOTIDE SEQUENCE [LARGE SCALE GENOMIC DNA]</scope>
    <source>
        <strain evidence="10 11">AS</strain>
    </source>
</reference>
<evidence type="ECO:0000256" key="5">
    <source>
        <dbReference type="PROSITE-ProRule" id="PRU00781"/>
    </source>
</evidence>
<dbReference type="PROSITE" id="PS50222">
    <property type="entry name" value="EF_HAND_2"/>
    <property type="match status" value="1"/>
</dbReference>
<dbReference type="Pfam" id="PF01504">
    <property type="entry name" value="PIP5K"/>
    <property type="match status" value="1"/>
</dbReference>
<dbReference type="GeneID" id="3499250"/>
<dbReference type="PROSITE" id="PS00018">
    <property type="entry name" value="EF_HAND_1"/>
    <property type="match status" value="1"/>
</dbReference>
<keyword evidence="5" id="KW-0067">ATP-binding</keyword>
<evidence type="ECO:0000313" key="10">
    <source>
        <dbReference type="EMBL" id="VTZ66792.1"/>
    </source>
</evidence>
<feature type="compositionally biased region" description="Low complexity" evidence="7">
    <location>
        <begin position="590"/>
        <end position="600"/>
    </location>
</feature>
<dbReference type="InterPro" id="IPR011992">
    <property type="entry name" value="EF-hand-dom_pair"/>
</dbReference>
<evidence type="ECO:0000259" key="8">
    <source>
        <dbReference type="PROSITE" id="PS50222"/>
    </source>
</evidence>
<dbReference type="PROSITE" id="PS51455">
    <property type="entry name" value="PIPK"/>
    <property type="match status" value="1"/>
</dbReference>
<feature type="region of interest" description="Disordered" evidence="7">
    <location>
        <begin position="575"/>
        <end position="606"/>
    </location>
</feature>
<comment type="catalytic activity">
    <reaction evidence="4">
        <text>L-seryl-[protein] + ATP = O-phospho-L-seryl-[protein] + ADP + H(+)</text>
        <dbReference type="Rhea" id="RHEA:17989"/>
        <dbReference type="Rhea" id="RHEA-COMP:9863"/>
        <dbReference type="Rhea" id="RHEA-COMP:11604"/>
        <dbReference type="ChEBI" id="CHEBI:15378"/>
        <dbReference type="ChEBI" id="CHEBI:29999"/>
        <dbReference type="ChEBI" id="CHEBI:30616"/>
        <dbReference type="ChEBI" id="CHEBI:83421"/>
        <dbReference type="ChEBI" id="CHEBI:456216"/>
        <dbReference type="EC" id="2.7.11.1"/>
    </reaction>
</comment>
<sequence length="1248" mass="145483">MKCGNVNVRNALECNLKKKIKEKTRLTDHEIVIIYKRFYSICPDGQLNYKEFEKSLGILGTIKDAYLYKCIFKAFDLNNDGYIDIYEFCVAINIMLKGSKRDKLKLSYRIILSGASVKLEGSKEAENGKEDKDDKNYSEHITYEDFERIILSIKDIKKQLLGAAEEIVISHVKYTFKSLSILCDDGKYRMDLKCYKRAMKCHEFLKFIGIHTKVADTFIKNNELIIKKKKQKQKKYKNDSGKKVLSHLKKSYSESTSTRLSLLRGTTSLFIKKKKQKKKKNYDKKLASLYSFQGKEDHNGSKISMFENKNNNISTNIDVNCNNAFKTHDALLSSNDASSYLHNISTKYNSTFQKKEHNNDTGLFECGLADKDGEKILNDINQAKPDGQIDEKVDKKVDKKRDKIGKDLKDLGKHITQNVGGPTDKMYSDLYKENEVENARNDEQGKREELKSYTHSNSEIPINTQSFVNNNYNNLFRNEKEEENKMGNDKGESKFVDLKSKIFDFEKKKENKKYIDMCNKYINKYKEYVKKVEEKEVCENVNNVDKTKAENSHEEKYYEQTSKWDYFDSIDSENNSSMYDNDKDEGIDMGSVASSVSSDSRVSDKGDGMELIESQGHKSDGYISQESNQREGNSSGKYLLEKYIQYKNFVNENEDVKVLINRTNKDIKNLELSQDILNKKFFIPGAKSQHFVINNNLTKDELLYHIRKILINVEECLKNDKDSKNENYDKIFFMFFYIFIYNNTNKEDVEPKIIEPKQMHSRDKRIKKYKSVLLAVSIIRYFLHTITISQKYYCSSYDSIDDYNNANNNNNRATNNASNSNNEINDILNQTSEVLGKYAKGKFQNKKIYINKSNYYNSSKKRKLSVSIRHKKKKKSPKLFAVYFGHERWDLVMNMMIGIRICAIKEFNIDNILNYYRHTDVIQLSTSSPDQKVLFKNYSPIIFKNIRKFFGIKSREYITSVGPEQVISNMVLGNLSTLSELLSEGKSGSLFYFTSNGKYIIKTVNKAIHKLSKKLLPRYYKYIQKNPDSLLTRLYGIHSIKYQNSASKTIKKIYFIVMNNFFSSAVEIHRRYDIKGSLIGRTVPPEKREDHTIALKDADIDELGDVINIGPEYKEKLLNILKSDANFLKENLLLDYSLLFGIHYKELSRDIVCWDKKKTNEVRHVYDEFGLCVAAKPFHQWDHGGMINIDNNRIFFFGIIDIFTKWNLKKKVEHTFRTIQKLDRKNISCIPPKAYAKRFVTFIEKHME</sequence>
<evidence type="ECO:0000256" key="3">
    <source>
        <dbReference type="ARBA" id="ARBA00047899"/>
    </source>
</evidence>
<dbReference type="EC" id="2.7.11.1" evidence="1"/>
<dbReference type="Gene3D" id="3.30.810.10">
    <property type="entry name" value="2-Layer Sandwich"/>
    <property type="match status" value="1"/>
</dbReference>
<gene>
    <name evidence="10" type="ORF">PCHAS_0201500</name>
</gene>
<comment type="catalytic activity">
    <reaction evidence="3">
        <text>L-threonyl-[protein] + ATP = O-phospho-L-threonyl-[protein] + ADP + H(+)</text>
        <dbReference type="Rhea" id="RHEA:46608"/>
        <dbReference type="Rhea" id="RHEA-COMP:11060"/>
        <dbReference type="Rhea" id="RHEA-COMP:11605"/>
        <dbReference type="ChEBI" id="CHEBI:15378"/>
        <dbReference type="ChEBI" id="CHEBI:30013"/>
        <dbReference type="ChEBI" id="CHEBI:30616"/>
        <dbReference type="ChEBI" id="CHEBI:61977"/>
        <dbReference type="ChEBI" id="CHEBI:456216"/>
        <dbReference type="EC" id="2.7.11.1"/>
    </reaction>
</comment>
<name>A0A4V0K2V0_PLACU</name>
<dbReference type="GO" id="GO:0005509">
    <property type="term" value="F:calcium ion binding"/>
    <property type="evidence" value="ECO:0007669"/>
    <property type="project" value="InterPro"/>
</dbReference>
<proteinExistence type="predicted"/>
<dbReference type="SUPFAM" id="SSF47473">
    <property type="entry name" value="EF-hand"/>
    <property type="match status" value="1"/>
</dbReference>
<dbReference type="SMART" id="SM00330">
    <property type="entry name" value="PIPKc"/>
    <property type="match status" value="1"/>
</dbReference>
<evidence type="ECO:0000256" key="7">
    <source>
        <dbReference type="SAM" id="MobiDB-lite"/>
    </source>
</evidence>
<keyword evidence="6" id="KW-0175">Coiled coil</keyword>
<dbReference type="InterPro" id="IPR018247">
    <property type="entry name" value="EF_Hand_1_Ca_BS"/>
</dbReference>
<dbReference type="GO" id="GO:0016308">
    <property type="term" value="F:1-phosphatidylinositol-4-phosphate 5-kinase activity"/>
    <property type="evidence" value="ECO:0007669"/>
    <property type="project" value="TreeGrafter"/>
</dbReference>
<organism evidence="10 11">
    <name type="scientific">Plasmodium chabaudi chabaudi</name>
    <dbReference type="NCBI Taxonomy" id="31271"/>
    <lineage>
        <taxon>Eukaryota</taxon>
        <taxon>Sar</taxon>
        <taxon>Alveolata</taxon>
        <taxon>Apicomplexa</taxon>
        <taxon>Aconoidasida</taxon>
        <taxon>Haemosporida</taxon>
        <taxon>Plasmodiidae</taxon>
        <taxon>Plasmodium</taxon>
        <taxon>Plasmodium (Vinckeia)</taxon>
    </lineage>
</organism>
<evidence type="ECO:0000313" key="11">
    <source>
        <dbReference type="Proteomes" id="UP000071118"/>
    </source>
</evidence>
<accession>A0A4V0K2V0</accession>
<dbReference type="OrthoDB" id="2129491at2759"/>
<keyword evidence="11" id="KW-1185">Reference proteome</keyword>
<dbReference type="AlphaFoldDB" id="A0A4V0K2V0"/>
<protein>
    <recommendedName>
        <fullName evidence="1">non-specific serine/threonine protein kinase</fullName>
        <ecNumber evidence="1">2.7.11.1</ecNumber>
    </recommendedName>
</protein>
<evidence type="ECO:0000256" key="1">
    <source>
        <dbReference type="ARBA" id="ARBA00012513"/>
    </source>
</evidence>
<dbReference type="SMR" id="A0A4V0K2V0"/>
<dbReference type="PANTHER" id="PTHR23086">
    <property type="entry name" value="PHOSPHATIDYLINOSITOL-4-PHOSPHATE 5-KINASE"/>
    <property type="match status" value="1"/>
</dbReference>
<feature type="domain" description="EF-hand" evidence="8">
    <location>
        <begin position="68"/>
        <end position="98"/>
    </location>
</feature>
<feature type="region of interest" description="Disordered" evidence="7">
    <location>
        <begin position="614"/>
        <end position="633"/>
    </location>
</feature>
<dbReference type="SUPFAM" id="SSF56104">
    <property type="entry name" value="SAICAR synthase-like"/>
    <property type="match status" value="1"/>
</dbReference>
<feature type="coiled-coil region" evidence="6">
    <location>
        <begin position="803"/>
        <end position="830"/>
    </location>
</feature>
<dbReference type="PRINTS" id="PR00450">
    <property type="entry name" value="RECOVERIN"/>
</dbReference>
<dbReference type="EMBL" id="LK022879">
    <property type="protein sequence ID" value="VTZ66792.1"/>
    <property type="molecule type" value="Genomic_DNA"/>
</dbReference>
<dbReference type="Gene3D" id="1.10.238.10">
    <property type="entry name" value="EF-hand"/>
    <property type="match status" value="1"/>
</dbReference>
<dbReference type="GO" id="GO:0004674">
    <property type="term" value="F:protein serine/threonine kinase activity"/>
    <property type="evidence" value="ECO:0007669"/>
    <property type="project" value="UniProtKB-EC"/>
</dbReference>
<dbReference type="InterPro" id="IPR002498">
    <property type="entry name" value="PInositol-4-P-4/5-kinase_core"/>
</dbReference>
<dbReference type="PANTHER" id="PTHR23086:SF8">
    <property type="entry name" value="PHOSPHATIDYLINOSITOL 5-PHOSPHATE 4-KINASE, ISOFORM A"/>
    <property type="match status" value="1"/>
</dbReference>
<keyword evidence="5" id="KW-0418">Kinase</keyword>
<dbReference type="CDD" id="cd00139">
    <property type="entry name" value="PIPKc"/>
    <property type="match status" value="1"/>
</dbReference>